<proteinExistence type="predicted"/>
<name>A0A9P5AEI8_9HYPO</name>
<dbReference type="Proteomes" id="UP000730481">
    <property type="component" value="Unassembled WGS sequence"/>
</dbReference>
<dbReference type="AlphaFoldDB" id="A0A9P5AEI8"/>
<evidence type="ECO:0000313" key="1">
    <source>
        <dbReference type="EMBL" id="KAF4336803.1"/>
    </source>
</evidence>
<evidence type="ECO:0000313" key="2">
    <source>
        <dbReference type="Proteomes" id="UP000730481"/>
    </source>
</evidence>
<sequence>MALNVTSDQGPSKFQEGLDENHAQTLDRAVRNVLQTEVAELTYAQILDGLPTEKSVNDSYPFIEDHPVYTSKHTDICPGFIDRAREFRAQFGLSLLKYDPETISKFQNTVTGSQEYNLRLIEMVVIACHQIGAYLFELDGGDHKHKKYQEWRSMVLEERRNGVEARRHYAPTPIAFSHRSYRSYEQYPRGFADVAGYWAESKIFGGVVVFDRGESETEVRLSFASCSGHCRER</sequence>
<comment type="caution">
    <text evidence="1">The sequence shown here is derived from an EMBL/GenBank/DDBJ whole genome shotgun (WGS) entry which is preliminary data.</text>
</comment>
<dbReference type="OrthoDB" id="5346581at2759"/>
<reference evidence="1" key="1">
    <citation type="journal article" date="2017" name="Mycologia">
        <title>Fusarium algeriense, sp. nov., a novel toxigenic crown rot pathogen of durum wheat from Algeria is nested in the Fusarium burgessii species complex.</title>
        <authorList>
            <person name="Laraba I."/>
            <person name="Keddad A."/>
            <person name="Boureghda H."/>
            <person name="Abdallah N."/>
            <person name="Vaughan M.M."/>
            <person name="Proctor R.H."/>
            <person name="Busman M."/>
            <person name="O'Donnell K."/>
        </authorList>
    </citation>
    <scope>NUCLEOTIDE SEQUENCE</scope>
    <source>
        <strain evidence="1">NRRL 25174</strain>
    </source>
</reference>
<reference evidence="1" key="2">
    <citation type="submission" date="2020-02" db="EMBL/GenBank/DDBJ databases">
        <title>Identification and distribution of gene clusters putatively required for synthesis of sphingolipid metabolism inhibitors in phylogenetically diverse species of the filamentous fungus Fusarium.</title>
        <authorList>
            <person name="Kim H.-S."/>
            <person name="Busman M."/>
            <person name="Brown D.W."/>
            <person name="Divon H."/>
            <person name="Uhlig S."/>
            <person name="Proctor R.H."/>
        </authorList>
    </citation>
    <scope>NUCLEOTIDE SEQUENCE</scope>
    <source>
        <strain evidence="1">NRRL 25174</strain>
    </source>
</reference>
<dbReference type="EMBL" id="PVQB02000469">
    <property type="protein sequence ID" value="KAF4336803.1"/>
    <property type="molecule type" value="Genomic_DNA"/>
</dbReference>
<gene>
    <name evidence="1" type="ORF">FBEOM_9337</name>
</gene>
<organism evidence="1 2">
    <name type="scientific">Fusarium beomiforme</name>
    <dbReference type="NCBI Taxonomy" id="44412"/>
    <lineage>
        <taxon>Eukaryota</taxon>
        <taxon>Fungi</taxon>
        <taxon>Dikarya</taxon>
        <taxon>Ascomycota</taxon>
        <taxon>Pezizomycotina</taxon>
        <taxon>Sordariomycetes</taxon>
        <taxon>Hypocreomycetidae</taxon>
        <taxon>Hypocreales</taxon>
        <taxon>Nectriaceae</taxon>
        <taxon>Fusarium</taxon>
        <taxon>Fusarium burgessii species complex</taxon>
    </lineage>
</organism>
<keyword evidence="2" id="KW-1185">Reference proteome</keyword>
<protein>
    <submittedName>
        <fullName evidence="1">Uncharacterized protein</fullName>
    </submittedName>
</protein>
<accession>A0A9P5AEI8</accession>